<name>A0A9X2FCA3_9BACT</name>
<reference evidence="2" key="1">
    <citation type="submission" date="2022-06" db="EMBL/GenBank/DDBJ databases">
        <title>Aeoliella straminimaris, a novel planctomycete from sediments.</title>
        <authorList>
            <person name="Vitorino I.R."/>
            <person name="Lage O.M."/>
        </authorList>
    </citation>
    <scope>NUCLEOTIDE SEQUENCE</scope>
    <source>
        <strain evidence="2">ICT_H6.2</strain>
    </source>
</reference>
<organism evidence="2 3">
    <name type="scientific">Aeoliella straminimaris</name>
    <dbReference type="NCBI Taxonomy" id="2954799"/>
    <lineage>
        <taxon>Bacteria</taxon>
        <taxon>Pseudomonadati</taxon>
        <taxon>Planctomycetota</taxon>
        <taxon>Planctomycetia</taxon>
        <taxon>Pirellulales</taxon>
        <taxon>Lacipirellulaceae</taxon>
        <taxon>Aeoliella</taxon>
    </lineage>
</organism>
<evidence type="ECO:0000313" key="3">
    <source>
        <dbReference type="Proteomes" id="UP001155241"/>
    </source>
</evidence>
<evidence type="ECO:0000313" key="2">
    <source>
        <dbReference type="EMBL" id="MCO6043669.1"/>
    </source>
</evidence>
<proteinExistence type="predicted"/>
<protein>
    <submittedName>
        <fullName evidence="2">Pilus assembly protein</fullName>
    </submittedName>
</protein>
<evidence type="ECO:0000259" key="1">
    <source>
        <dbReference type="Pfam" id="PF07811"/>
    </source>
</evidence>
<dbReference type="RefSeq" id="WP_252851776.1">
    <property type="nucleotide sequence ID" value="NZ_JAMXLR010000026.1"/>
</dbReference>
<sequence>MAQKLTNRKRRLRHRAMPRPGVVATECALTMPILLLLGLATADFGRVAHFHETVTNAARTAAETGAGRSFTDFTKASWENDVRQAALDELSSLSAFDENQATVTIATSMDDDDLARIVVTVSYPFSTTVAWPGLSSQLQLEHRVEFRQFR</sequence>
<gene>
    <name evidence="2" type="ORF">NG895_07095</name>
</gene>
<dbReference type="InterPro" id="IPR012495">
    <property type="entry name" value="TadE-like_dom"/>
</dbReference>
<dbReference type="Pfam" id="PF07811">
    <property type="entry name" value="TadE"/>
    <property type="match status" value="1"/>
</dbReference>
<dbReference type="AlphaFoldDB" id="A0A9X2FCA3"/>
<comment type="caution">
    <text evidence="2">The sequence shown here is derived from an EMBL/GenBank/DDBJ whole genome shotgun (WGS) entry which is preliminary data.</text>
</comment>
<keyword evidence="3" id="KW-1185">Reference proteome</keyword>
<feature type="domain" description="TadE-like" evidence="1">
    <location>
        <begin position="21"/>
        <end position="62"/>
    </location>
</feature>
<dbReference type="EMBL" id="JAMXLR010000026">
    <property type="protein sequence ID" value="MCO6043669.1"/>
    <property type="molecule type" value="Genomic_DNA"/>
</dbReference>
<dbReference type="Proteomes" id="UP001155241">
    <property type="component" value="Unassembled WGS sequence"/>
</dbReference>
<accession>A0A9X2FCA3</accession>